<evidence type="ECO:0000256" key="1">
    <source>
        <dbReference type="ARBA" id="ARBA00022729"/>
    </source>
</evidence>
<feature type="compositionally biased region" description="Polar residues" evidence="2">
    <location>
        <begin position="460"/>
        <end position="474"/>
    </location>
</feature>
<dbReference type="HOGENOM" id="CLU_011572_2_1_9"/>
<dbReference type="Pfam" id="PF04294">
    <property type="entry name" value="VanW"/>
    <property type="match status" value="1"/>
</dbReference>
<feature type="region of interest" description="Disordered" evidence="2">
    <location>
        <begin position="460"/>
        <end position="506"/>
    </location>
</feature>
<protein>
    <submittedName>
        <fullName evidence="4">VanW family protein</fullName>
    </submittedName>
</protein>
<evidence type="ECO:0000256" key="2">
    <source>
        <dbReference type="SAM" id="MobiDB-lite"/>
    </source>
</evidence>
<dbReference type="InterPro" id="IPR007391">
    <property type="entry name" value="Vancomycin_resist_VanW"/>
</dbReference>
<accession>F8FJ70</accession>
<dbReference type="PATRIC" id="fig|1036673.3.peg.124"/>
<proteinExistence type="predicted"/>
<dbReference type="RefSeq" id="WP_013913949.1">
    <property type="nucleotide sequence ID" value="NC_015690.1"/>
</dbReference>
<reference evidence="5" key="1">
    <citation type="submission" date="2011-06" db="EMBL/GenBank/DDBJ databases">
        <title>Complete genome sequence of Paenibacillus mucilaginosus KNP414.</title>
        <authorList>
            <person name="Wang J."/>
            <person name="Hu S."/>
            <person name="Hu X."/>
            <person name="Zhang B."/>
            <person name="Dong D."/>
            <person name="Zhang S."/>
            <person name="Zhao K."/>
            <person name="Wu D."/>
        </authorList>
    </citation>
    <scope>NUCLEOTIDE SEQUENCE [LARGE SCALE GENOMIC DNA]</scope>
    <source>
        <strain evidence="5">KNP414</strain>
    </source>
</reference>
<evidence type="ECO:0000259" key="3">
    <source>
        <dbReference type="PROSITE" id="PS51109"/>
    </source>
</evidence>
<feature type="domain" description="G5" evidence="3">
    <location>
        <begin position="394"/>
        <end position="475"/>
    </location>
</feature>
<dbReference type="PROSITE" id="PS51109">
    <property type="entry name" value="G5"/>
    <property type="match status" value="1"/>
</dbReference>
<evidence type="ECO:0000313" key="4">
    <source>
        <dbReference type="EMBL" id="AEI38783.1"/>
    </source>
</evidence>
<dbReference type="Gene3D" id="2.20.230.10">
    <property type="entry name" value="Resuscitation-promoting factor rpfb"/>
    <property type="match status" value="1"/>
</dbReference>
<evidence type="ECO:0000313" key="5">
    <source>
        <dbReference type="Proteomes" id="UP000006620"/>
    </source>
</evidence>
<dbReference type="PANTHER" id="PTHR35788:SF1">
    <property type="entry name" value="EXPORTED PROTEIN"/>
    <property type="match status" value="1"/>
</dbReference>
<reference evidence="4 5" key="2">
    <citation type="journal article" date="2013" name="Genome Announc.">
        <title>Genome Sequence of Growth-Improving Paenibacillus mucilaginosus Strain KNP414.</title>
        <authorList>
            <person name="Lu J.J."/>
            <person name="Wang J.F."/>
            <person name="Hu X.F."/>
        </authorList>
    </citation>
    <scope>NUCLEOTIDE SEQUENCE [LARGE SCALE GENOMIC DNA]</scope>
    <source>
        <strain evidence="4 5">KNP414</strain>
    </source>
</reference>
<dbReference type="EMBL" id="CP002869">
    <property type="protein sequence ID" value="AEI38783.1"/>
    <property type="molecule type" value="Genomic_DNA"/>
</dbReference>
<dbReference type="InterPro" id="IPR011098">
    <property type="entry name" value="G5_dom"/>
</dbReference>
<dbReference type="SMART" id="SM01208">
    <property type="entry name" value="G5"/>
    <property type="match status" value="1"/>
</dbReference>
<dbReference type="Proteomes" id="UP000006620">
    <property type="component" value="Chromosome"/>
</dbReference>
<dbReference type="PANTHER" id="PTHR35788">
    <property type="entry name" value="EXPORTED PROTEIN-RELATED"/>
    <property type="match status" value="1"/>
</dbReference>
<dbReference type="KEGG" id="pms:KNP414_00132"/>
<dbReference type="AlphaFoldDB" id="F8FJ70"/>
<keyword evidence="1" id="KW-0732">Signal</keyword>
<dbReference type="Pfam" id="PF07501">
    <property type="entry name" value="G5"/>
    <property type="match status" value="1"/>
</dbReference>
<sequence>MTSITTSKRLHYGLAAGLLLLLASSLGTAAYGLHPHLPAEARIGDWSIAGLTPAELEEQLAAKEAALLSLPVRLAVKEGEARLTKSVTLGELGLELRREELQAQLQPLRQGSPWERALARWRLRGVSWQLAVQLPEEKLRAALSATFAEVYARKPADALRIIEADDTIRYVPEQAVSLIDEAKLHEALLAKLPSWGSLAGAPLSKDAPESGAAPPPLDVELPMRTAAPGVTVQALQAQGISRKLIEYTTSYPPGSASPEGRVHNVRSTAAAIHDVLLKPGEVFDYAPYIAETEKRFGFREAPVIVNGKLVPGVGGGICQVSSTLYNAVLRAGLTIVERRNHSLPVSYVPLGQDATFASGHIGFKFRNSTGHYLLIRTSATDRSMTVKLFGQTPPEWSYDIVSKTVETLPAPVKYVHNPTLRKGRQETLIKGKPGYIVETYRRKLKNGVVMAEEKISRDTYSAQPTVIASSNGSAASRDHTSPSPGASPREPMIEDGVKGPNYRSAR</sequence>
<gene>
    <name evidence="4" type="ordered locus">KNP414_00132</name>
</gene>
<name>F8FJ70_PAEMK</name>
<dbReference type="InterPro" id="IPR052913">
    <property type="entry name" value="Glycopeptide_resist_protein"/>
</dbReference>
<organism evidence="4 5">
    <name type="scientific">Paenibacillus mucilaginosus (strain KNP414)</name>
    <dbReference type="NCBI Taxonomy" id="1036673"/>
    <lineage>
        <taxon>Bacteria</taxon>
        <taxon>Bacillati</taxon>
        <taxon>Bacillota</taxon>
        <taxon>Bacilli</taxon>
        <taxon>Bacillales</taxon>
        <taxon>Paenibacillaceae</taxon>
        <taxon>Paenibacillus</taxon>
    </lineage>
</organism>